<feature type="compositionally biased region" description="Basic and acidic residues" evidence="4">
    <location>
        <begin position="265"/>
        <end position="275"/>
    </location>
</feature>
<sequence length="324" mass="36226">MGCDGGTIPKRDELVRMKKKPEKVDKNFELNARWFHCAISQEQLNPPVVSCELGNLYNKESLLEFLLDKASATSGIAKHIRSLKDVKELKLTKNPAFDEKLKGEQADAYQDFQASRYICPVVGIEMNGRYKFCFLWKCGCVFSERALKEVKSSVCHKCGQSFSDEDVVIINGSEEEFETMKTKMLERRQKAKIDKKSRKSKATATVSSEASSSSSESSTSQADKVFKHPSTTEVEIPTKKAKVDSMPQVNGAVGSASSSKKTKSKGKDPKINMKLPELSKYKTVAEDPNASKVYKSLFASGHEKRPEHLKSNWVTYHAYGGYHV</sequence>
<dbReference type="InParanoid" id="A0A6P8H1Q4"/>
<feature type="region of interest" description="Disordered" evidence="4">
    <location>
        <begin position="188"/>
        <end position="275"/>
    </location>
</feature>
<protein>
    <recommendedName>
        <fullName evidence="2">Replication termination factor 2</fullName>
    </recommendedName>
    <alternativeName>
        <fullName evidence="3">Replication termination factor 2 domain-containing protein 1</fullName>
    </alternativeName>
</protein>
<evidence type="ECO:0000313" key="5">
    <source>
        <dbReference type="Proteomes" id="UP000515163"/>
    </source>
</evidence>
<name>A0A6P8H1Q4_ACTTE</name>
<evidence type="ECO:0000256" key="1">
    <source>
        <dbReference type="ARBA" id="ARBA00009885"/>
    </source>
</evidence>
<proteinExistence type="inferred from homology"/>
<feature type="compositionally biased region" description="Low complexity" evidence="4">
    <location>
        <begin position="202"/>
        <end position="220"/>
    </location>
</feature>
<dbReference type="Pfam" id="PF04641">
    <property type="entry name" value="Rtf2"/>
    <property type="match status" value="1"/>
</dbReference>
<evidence type="ECO:0000313" key="6">
    <source>
        <dbReference type="RefSeq" id="XP_031549573.1"/>
    </source>
</evidence>
<dbReference type="InterPro" id="IPR006735">
    <property type="entry name" value="Rtf2"/>
</dbReference>
<organism evidence="5 6">
    <name type="scientific">Actinia tenebrosa</name>
    <name type="common">Australian red waratah sea anemone</name>
    <dbReference type="NCBI Taxonomy" id="6105"/>
    <lineage>
        <taxon>Eukaryota</taxon>
        <taxon>Metazoa</taxon>
        <taxon>Cnidaria</taxon>
        <taxon>Anthozoa</taxon>
        <taxon>Hexacorallia</taxon>
        <taxon>Actiniaria</taxon>
        <taxon>Actiniidae</taxon>
        <taxon>Actinia</taxon>
    </lineage>
</organism>
<dbReference type="Proteomes" id="UP000515163">
    <property type="component" value="Unplaced"/>
</dbReference>
<accession>A0A6P8H1Q4</accession>
<dbReference type="CDD" id="cd16653">
    <property type="entry name" value="RING-like_Rtf2"/>
    <property type="match status" value="1"/>
</dbReference>
<keyword evidence="5" id="KW-1185">Reference proteome</keyword>
<evidence type="ECO:0000256" key="4">
    <source>
        <dbReference type="SAM" id="MobiDB-lite"/>
    </source>
</evidence>
<dbReference type="PANTHER" id="PTHR12775:SF0">
    <property type="entry name" value="REPLICATION TERMINATION FACTOR 2"/>
    <property type="match status" value="1"/>
</dbReference>
<dbReference type="GO" id="GO:0005634">
    <property type="term" value="C:nucleus"/>
    <property type="evidence" value="ECO:0007669"/>
    <property type="project" value="TreeGrafter"/>
</dbReference>
<dbReference type="FunCoup" id="A0A6P8H1Q4">
    <property type="interactions" value="2751"/>
</dbReference>
<evidence type="ECO:0000256" key="3">
    <source>
        <dbReference type="ARBA" id="ARBA00030367"/>
    </source>
</evidence>
<comment type="similarity">
    <text evidence="1">Belongs to the rtf2 family.</text>
</comment>
<dbReference type="PANTHER" id="PTHR12775">
    <property type="entry name" value="PROTEIN C20ORF43 HOMOLOG"/>
    <property type="match status" value="1"/>
</dbReference>
<dbReference type="RefSeq" id="XP_031549573.1">
    <property type="nucleotide sequence ID" value="XM_031693713.1"/>
</dbReference>
<reference evidence="6" key="1">
    <citation type="submission" date="2025-08" db="UniProtKB">
        <authorList>
            <consortium name="RefSeq"/>
        </authorList>
    </citation>
    <scope>IDENTIFICATION</scope>
    <source>
        <tissue evidence="6">Tentacle</tissue>
    </source>
</reference>
<dbReference type="OrthoDB" id="247013at2759"/>
<dbReference type="GO" id="GO:0006274">
    <property type="term" value="P:DNA replication termination"/>
    <property type="evidence" value="ECO:0007669"/>
    <property type="project" value="TreeGrafter"/>
</dbReference>
<gene>
    <name evidence="6" type="primary">LOC116287101</name>
</gene>
<dbReference type="InterPro" id="IPR027799">
    <property type="entry name" value="Rtf2_RING-finger"/>
</dbReference>
<dbReference type="GeneID" id="116287101"/>
<evidence type="ECO:0000256" key="2">
    <source>
        <dbReference type="ARBA" id="ARBA00015157"/>
    </source>
</evidence>
<dbReference type="AlphaFoldDB" id="A0A6P8H1Q4"/>
<dbReference type="KEGG" id="aten:116287101"/>